<dbReference type="PANTHER" id="PTHR33872">
    <property type="entry name" value="DNA POLYMERASE EPSILON CATALYTIC SUBUNIT A"/>
    <property type="match status" value="1"/>
</dbReference>
<feature type="compositionally biased region" description="Polar residues" evidence="1">
    <location>
        <begin position="10"/>
        <end position="24"/>
    </location>
</feature>
<proteinExistence type="predicted"/>
<dbReference type="EMBL" id="CM007381">
    <property type="protein sequence ID" value="ONK81254.1"/>
    <property type="molecule type" value="Genomic_DNA"/>
</dbReference>
<dbReference type="PANTHER" id="PTHR33872:SF2">
    <property type="entry name" value="DNA POLYMERASE EPSILON CATALYTIC SUBUNIT A"/>
    <property type="match status" value="1"/>
</dbReference>
<feature type="region of interest" description="Disordered" evidence="1">
    <location>
        <begin position="1"/>
        <end position="63"/>
    </location>
</feature>
<dbReference type="Gramene" id="ONK81254">
    <property type="protein sequence ID" value="ONK81254"/>
    <property type="gene ID" value="A4U43_C01F27050"/>
</dbReference>
<reference evidence="3" key="1">
    <citation type="journal article" date="2017" name="Nat. Commun.">
        <title>The asparagus genome sheds light on the origin and evolution of a young Y chromosome.</title>
        <authorList>
            <person name="Harkess A."/>
            <person name="Zhou J."/>
            <person name="Xu C."/>
            <person name="Bowers J.E."/>
            <person name="Van der Hulst R."/>
            <person name="Ayyampalayam S."/>
            <person name="Mercati F."/>
            <person name="Riccardi P."/>
            <person name="McKain M.R."/>
            <person name="Kakrana A."/>
            <person name="Tang H."/>
            <person name="Ray J."/>
            <person name="Groenendijk J."/>
            <person name="Arikit S."/>
            <person name="Mathioni S.M."/>
            <person name="Nakano M."/>
            <person name="Shan H."/>
            <person name="Telgmann-Rauber A."/>
            <person name="Kanno A."/>
            <person name="Yue Z."/>
            <person name="Chen H."/>
            <person name="Li W."/>
            <person name="Chen Y."/>
            <person name="Xu X."/>
            <person name="Zhang Y."/>
            <person name="Luo S."/>
            <person name="Chen H."/>
            <person name="Gao J."/>
            <person name="Mao Z."/>
            <person name="Pires J.C."/>
            <person name="Luo M."/>
            <person name="Kudrna D."/>
            <person name="Wing R.A."/>
            <person name="Meyers B.C."/>
            <person name="Yi K."/>
            <person name="Kong H."/>
            <person name="Lavrijsen P."/>
            <person name="Sunseri F."/>
            <person name="Falavigna A."/>
            <person name="Ye Y."/>
            <person name="Leebens-Mack J.H."/>
            <person name="Chen G."/>
        </authorList>
    </citation>
    <scope>NUCLEOTIDE SEQUENCE [LARGE SCALE GENOMIC DNA]</scope>
    <source>
        <strain evidence="3">cv. DH0086</strain>
    </source>
</reference>
<accession>A0A5P1FTB5</accession>
<keyword evidence="3" id="KW-1185">Reference proteome</keyword>
<organism evidence="2 3">
    <name type="scientific">Asparagus officinalis</name>
    <name type="common">Garden asparagus</name>
    <dbReference type="NCBI Taxonomy" id="4686"/>
    <lineage>
        <taxon>Eukaryota</taxon>
        <taxon>Viridiplantae</taxon>
        <taxon>Streptophyta</taxon>
        <taxon>Embryophyta</taxon>
        <taxon>Tracheophyta</taxon>
        <taxon>Spermatophyta</taxon>
        <taxon>Magnoliopsida</taxon>
        <taxon>Liliopsida</taxon>
        <taxon>Asparagales</taxon>
        <taxon>Asparagaceae</taxon>
        <taxon>Asparagoideae</taxon>
        <taxon>Asparagus</taxon>
    </lineage>
</organism>
<sequence>MGSLMAGWDSSFQDPEQVTYQRNKSLTKDEIAAYWKSMNKPEENNENQENMHGGSTQELKRSHSLPLTDKMKASLIPGSKDDGDEKLSRINCWWTRSKWAFLNEPPVMATEDIRVECMYCIVLSALKLVNFEKFTNAEHLKVVLYALRSLLYGLYEVSILQGEE</sequence>
<gene>
    <name evidence="2" type="ORF">A4U43_C01F27050</name>
</gene>
<evidence type="ECO:0000313" key="2">
    <source>
        <dbReference type="EMBL" id="ONK81254.1"/>
    </source>
</evidence>
<evidence type="ECO:0000256" key="1">
    <source>
        <dbReference type="SAM" id="MobiDB-lite"/>
    </source>
</evidence>
<dbReference type="AlphaFoldDB" id="A0A5P1FTB5"/>
<evidence type="ECO:0000313" key="3">
    <source>
        <dbReference type="Proteomes" id="UP000243459"/>
    </source>
</evidence>
<name>A0A5P1FTB5_ASPOF</name>
<dbReference type="Proteomes" id="UP000243459">
    <property type="component" value="Chromosome 1"/>
</dbReference>
<dbReference type="OMA" id="DSQFAND"/>
<protein>
    <submittedName>
        <fullName evidence="2">Uncharacterized protein</fullName>
    </submittedName>
</protein>